<name>A0A4Z0A145_9AGAM</name>
<dbReference type="GO" id="GO:0008270">
    <property type="term" value="F:zinc ion binding"/>
    <property type="evidence" value="ECO:0007669"/>
    <property type="project" value="UniProtKB-KW"/>
</dbReference>
<keyword evidence="9" id="KW-0862">Zinc</keyword>
<dbReference type="CDD" id="cd03586">
    <property type="entry name" value="PolY_Pol_IV_kappa"/>
    <property type="match status" value="1"/>
</dbReference>
<evidence type="ECO:0000256" key="10">
    <source>
        <dbReference type="ARBA" id="ARBA00022842"/>
    </source>
</evidence>
<evidence type="ECO:0000313" key="16">
    <source>
        <dbReference type="EMBL" id="TFY79901.1"/>
    </source>
</evidence>
<dbReference type="SUPFAM" id="SSF56672">
    <property type="entry name" value="DNA/RNA polymerases"/>
    <property type="match status" value="1"/>
</dbReference>
<protein>
    <recommendedName>
        <fullName evidence="2">DNA polymerase kappa</fullName>
        <ecNumber evidence="1">2.7.7.7</ecNumber>
    </recommendedName>
</protein>
<feature type="region of interest" description="Disordered" evidence="14">
    <location>
        <begin position="637"/>
        <end position="687"/>
    </location>
</feature>
<proteinExistence type="inferred from homology"/>
<dbReference type="OrthoDB" id="1747274at2759"/>
<evidence type="ECO:0000256" key="12">
    <source>
        <dbReference type="ARBA" id="ARBA00023204"/>
    </source>
</evidence>
<dbReference type="SMART" id="SM00734">
    <property type="entry name" value="ZnF_Rad18"/>
    <property type="match status" value="1"/>
</dbReference>
<feature type="compositionally biased region" description="Low complexity" evidence="14">
    <location>
        <begin position="572"/>
        <end position="588"/>
    </location>
</feature>
<feature type="compositionally biased region" description="Basic and acidic residues" evidence="14">
    <location>
        <begin position="637"/>
        <end position="665"/>
    </location>
</feature>
<keyword evidence="7" id="KW-0227">DNA damage</keyword>
<feature type="domain" description="UmuC" evidence="15">
    <location>
        <begin position="104"/>
        <end position="283"/>
    </location>
</feature>
<dbReference type="InterPro" id="IPR022880">
    <property type="entry name" value="DNApol_IV"/>
</dbReference>
<dbReference type="PANTHER" id="PTHR11076">
    <property type="entry name" value="DNA REPAIR POLYMERASE UMUC / TRANSFERASE FAMILY MEMBER"/>
    <property type="match status" value="1"/>
</dbReference>
<evidence type="ECO:0000256" key="13">
    <source>
        <dbReference type="ARBA" id="ARBA00049244"/>
    </source>
</evidence>
<dbReference type="FunFam" id="1.10.150.810:FF:000003">
    <property type="entry name" value="DNA polymerase kappa subunit"/>
    <property type="match status" value="1"/>
</dbReference>
<dbReference type="GO" id="GO:0070987">
    <property type="term" value="P:error-free translesion synthesis"/>
    <property type="evidence" value="ECO:0007669"/>
    <property type="project" value="UniProtKB-ARBA"/>
</dbReference>
<dbReference type="InterPro" id="IPR036775">
    <property type="entry name" value="DNA_pol_Y-fam_lit_finger_sf"/>
</dbReference>
<evidence type="ECO:0000256" key="8">
    <source>
        <dbReference type="ARBA" id="ARBA00022771"/>
    </source>
</evidence>
<keyword evidence="11" id="KW-0239">DNA-directed DNA polymerase</keyword>
<dbReference type="PROSITE" id="PS50173">
    <property type="entry name" value="UMUC"/>
    <property type="match status" value="1"/>
</dbReference>
<dbReference type="GO" id="GO:0006260">
    <property type="term" value="P:DNA replication"/>
    <property type="evidence" value="ECO:0007669"/>
    <property type="project" value="UniProtKB-KW"/>
</dbReference>
<keyword evidence="8" id="KW-0863">Zinc-finger</keyword>
<dbReference type="Gene3D" id="1.10.150.810">
    <property type="match status" value="2"/>
</dbReference>
<dbReference type="InterPro" id="IPR043502">
    <property type="entry name" value="DNA/RNA_pol_sf"/>
</dbReference>
<organism evidence="16 17">
    <name type="scientific">Hericium alpestre</name>
    <dbReference type="NCBI Taxonomy" id="135208"/>
    <lineage>
        <taxon>Eukaryota</taxon>
        <taxon>Fungi</taxon>
        <taxon>Dikarya</taxon>
        <taxon>Basidiomycota</taxon>
        <taxon>Agaricomycotina</taxon>
        <taxon>Agaricomycetes</taxon>
        <taxon>Russulales</taxon>
        <taxon>Hericiaceae</taxon>
        <taxon>Hericium</taxon>
    </lineage>
</organism>
<evidence type="ECO:0000256" key="7">
    <source>
        <dbReference type="ARBA" id="ARBA00022763"/>
    </source>
</evidence>
<evidence type="ECO:0000256" key="2">
    <source>
        <dbReference type="ARBA" id="ARBA00016178"/>
    </source>
</evidence>
<keyword evidence="3" id="KW-0808">Transferase</keyword>
<feature type="compositionally biased region" description="Basic and acidic residues" evidence="14">
    <location>
        <begin position="467"/>
        <end position="478"/>
    </location>
</feature>
<comment type="catalytic activity">
    <reaction evidence="13">
        <text>DNA(n) + a 2'-deoxyribonucleoside 5'-triphosphate = DNA(n+1) + diphosphate</text>
        <dbReference type="Rhea" id="RHEA:22508"/>
        <dbReference type="Rhea" id="RHEA-COMP:17339"/>
        <dbReference type="Rhea" id="RHEA-COMP:17340"/>
        <dbReference type="ChEBI" id="CHEBI:33019"/>
        <dbReference type="ChEBI" id="CHEBI:61560"/>
        <dbReference type="ChEBI" id="CHEBI:173112"/>
        <dbReference type="EC" id="2.7.7.7"/>
    </reaction>
</comment>
<dbReference type="InterPro" id="IPR006642">
    <property type="entry name" value="Rad18_UBZ4"/>
</dbReference>
<reference evidence="16 17" key="1">
    <citation type="submission" date="2019-02" db="EMBL/GenBank/DDBJ databases">
        <title>Genome sequencing of the rare red list fungi Hericium alpestre (H. flagellum).</title>
        <authorList>
            <person name="Buettner E."/>
            <person name="Kellner H."/>
        </authorList>
    </citation>
    <scope>NUCLEOTIDE SEQUENCE [LARGE SCALE GENOMIC DNA]</scope>
    <source>
        <strain evidence="16 17">DSM 108284</strain>
    </source>
</reference>
<dbReference type="FunFam" id="3.30.1490.100:FF:000004">
    <property type="entry name" value="DNA polymerase IV"/>
    <property type="match status" value="1"/>
</dbReference>
<keyword evidence="6" id="KW-0479">Metal-binding</keyword>
<dbReference type="Gene3D" id="3.30.70.270">
    <property type="match status" value="1"/>
</dbReference>
<evidence type="ECO:0000259" key="15">
    <source>
        <dbReference type="PROSITE" id="PS50173"/>
    </source>
</evidence>
<feature type="region of interest" description="Disordered" evidence="14">
    <location>
        <begin position="1"/>
        <end position="29"/>
    </location>
</feature>
<dbReference type="InterPro" id="IPR001126">
    <property type="entry name" value="UmuC"/>
</dbReference>
<keyword evidence="17" id="KW-1185">Reference proteome</keyword>
<evidence type="ECO:0000256" key="3">
    <source>
        <dbReference type="ARBA" id="ARBA00022679"/>
    </source>
</evidence>
<feature type="region of interest" description="Disordered" evidence="14">
    <location>
        <begin position="519"/>
        <end position="597"/>
    </location>
</feature>
<dbReference type="FunFam" id="3.40.1170.60:FF:000012">
    <property type="entry name" value="Putative DNA-directed polymerase kappa"/>
    <property type="match status" value="1"/>
</dbReference>
<dbReference type="InterPro" id="IPR017961">
    <property type="entry name" value="DNA_pol_Y-fam_little_finger"/>
</dbReference>
<dbReference type="GO" id="GO:0003887">
    <property type="term" value="F:DNA-directed DNA polymerase activity"/>
    <property type="evidence" value="ECO:0007669"/>
    <property type="project" value="UniProtKB-KW"/>
</dbReference>
<dbReference type="NCBIfam" id="NF002677">
    <property type="entry name" value="PRK02406.1"/>
    <property type="match status" value="1"/>
</dbReference>
<keyword evidence="5" id="KW-0235">DNA replication</keyword>
<evidence type="ECO:0000256" key="4">
    <source>
        <dbReference type="ARBA" id="ARBA00022695"/>
    </source>
</evidence>
<keyword evidence="10" id="KW-0460">Magnesium</keyword>
<dbReference type="EC" id="2.7.7.7" evidence="1"/>
<accession>A0A4Z0A145</accession>
<evidence type="ECO:0000256" key="11">
    <source>
        <dbReference type="ARBA" id="ARBA00022932"/>
    </source>
</evidence>
<dbReference type="GO" id="GO:0042276">
    <property type="term" value="P:error-prone translesion synthesis"/>
    <property type="evidence" value="ECO:0007669"/>
    <property type="project" value="TreeGrafter"/>
</dbReference>
<dbReference type="Gene3D" id="3.30.160.60">
    <property type="entry name" value="Classic Zinc Finger"/>
    <property type="match status" value="1"/>
</dbReference>
<dbReference type="GO" id="GO:0003684">
    <property type="term" value="F:damaged DNA binding"/>
    <property type="evidence" value="ECO:0007669"/>
    <property type="project" value="InterPro"/>
</dbReference>
<dbReference type="STRING" id="135208.A0A4Z0A145"/>
<evidence type="ECO:0000256" key="1">
    <source>
        <dbReference type="ARBA" id="ARBA00012417"/>
    </source>
</evidence>
<dbReference type="Pfam" id="PF11799">
    <property type="entry name" value="IMS_C"/>
    <property type="match status" value="1"/>
</dbReference>
<dbReference type="EMBL" id="SFCI01000421">
    <property type="protein sequence ID" value="TFY79901.1"/>
    <property type="molecule type" value="Genomic_DNA"/>
</dbReference>
<feature type="compositionally biased region" description="Polar residues" evidence="14">
    <location>
        <begin position="1"/>
        <end position="13"/>
    </location>
</feature>
<dbReference type="Pfam" id="PF00817">
    <property type="entry name" value="IMS"/>
    <property type="match status" value="1"/>
</dbReference>
<dbReference type="AlphaFoldDB" id="A0A4Z0A145"/>
<feature type="compositionally biased region" description="Basic residues" evidence="14">
    <location>
        <begin position="676"/>
        <end position="687"/>
    </location>
</feature>
<evidence type="ECO:0000256" key="14">
    <source>
        <dbReference type="SAM" id="MobiDB-lite"/>
    </source>
</evidence>
<keyword evidence="4" id="KW-0548">Nucleotidyltransferase</keyword>
<dbReference type="HAMAP" id="MF_01113">
    <property type="entry name" value="DNApol_IV"/>
    <property type="match status" value="1"/>
</dbReference>
<feature type="region of interest" description="Disordered" evidence="14">
    <location>
        <begin position="452"/>
        <end position="505"/>
    </location>
</feature>
<evidence type="ECO:0000256" key="6">
    <source>
        <dbReference type="ARBA" id="ARBA00022723"/>
    </source>
</evidence>
<dbReference type="InterPro" id="IPR050116">
    <property type="entry name" value="DNA_polymerase-Y"/>
</dbReference>
<dbReference type="GO" id="GO:0006281">
    <property type="term" value="P:DNA repair"/>
    <property type="evidence" value="ECO:0007669"/>
    <property type="project" value="UniProtKB-KW"/>
</dbReference>
<dbReference type="Gene3D" id="3.40.1170.60">
    <property type="match status" value="1"/>
</dbReference>
<dbReference type="Gene3D" id="3.30.1490.100">
    <property type="entry name" value="DNA polymerase, Y-family, little finger domain"/>
    <property type="match status" value="1"/>
</dbReference>
<dbReference type="Proteomes" id="UP000298061">
    <property type="component" value="Unassembled WGS sequence"/>
</dbReference>
<dbReference type="SUPFAM" id="SSF100879">
    <property type="entry name" value="Lesion bypass DNA polymerase (Y-family), little finger domain"/>
    <property type="match status" value="1"/>
</dbReference>
<comment type="caution">
    <text evidence="16">The sequence shown here is derived from an EMBL/GenBank/DDBJ whole genome shotgun (WGS) entry which is preliminary data.</text>
</comment>
<dbReference type="InterPro" id="IPR043128">
    <property type="entry name" value="Rev_trsase/Diguanyl_cyclase"/>
</dbReference>
<keyword evidence="12" id="KW-0234">DNA repair</keyword>
<dbReference type="GO" id="GO:0005634">
    <property type="term" value="C:nucleus"/>
    <property type="evidence" value="ECO:0007669"/>
    <property type="project" value="TreeGrafter"/>
</dbReference>
<evidence type="ECO:0000256" key="5">
    <source>
        <dbReference type="ARBA" id="ARBA00022705"/>
    </source>
</evidence>
<dbReference type="PANTHER" id="PTHR11076:SF33">
    <property type="entry name" value="DNA POLYMERASE KAPPA"/>
    <property type="match status" value="1"/>
</dbReference>
<dbReference type="FunFam" id="3.30.70.270:FF:000014">
    <property type="entry name" value="DNA polymerase kappa subunit"/>
    <property type="match status" value="1"/>
</dbReference>
<sequence>MTNNAPEPSQETDSLVKRLAGPSTTKAGLAKDQSEINRIIADASKGSAFYENEKKKDKDLTERISRILKQRDEALKGMDLRKVEAKADHILAGLEAERDLSQYIVHVDMDAFYANVELLEKPELTGKPFGVGGGVLTTASYEARKFGVRSGMPGFIAQKLCPDLILIPINMGKYSEMSKRVMSVFRQYDPEMLAASVDEGYLNITSYCQEHDIGPDECVQKMRQQIVDETWLTVSAGIAANKMLAKICSDKNKPNGQFHLPHERDAIVEFMHGLSIRKIPGVGRVNERLLESIGIKTCGDIYTHRGVLSLMDKHFGLNFMLRTHLGIASNIVQPWVREERKSIGAERTFHAISDKEKIYEKLDEVAEELESDMESGGWTGRTVTLKYKLDTYQVFTRAKSLDRWVTKKSNLLAIGKELLKPELPLCIRLIGLRVTKLKDLRKKDEPTGIKHFFESAGESPTKRQKTEHHPVDSGDDHYLPVPKAQQQDDDDEVMPGFHERDQGHDLWDVDAQAYINEIDRQSDPPHLASRKRPRPPASAPAPGSSRTIVVHPRKPVSNASGPRPSISDWHNGVSAVAGPSSGPAADASQPTKYEPEPADLPQLACPICGQICTDNDALNAHVDWCLSREAIRTAAAEGDHGGVKSKEKAKHIGREKGDDGHKEWWKTGGTVNDKGKTRKSSKPRKKG</sequence>
<gene>
    <name evidence="16" type="ORF">EWM64_g4108</name>
</gene>
<evidence type="ECO:0000256" key="9">
    <source>
        <dbReference type="ARBA" id="ARBA00022833"/>
    </source>
</evidence>
<evidence type="ECO:0000313" key="17">
    <source>
        <dbReference type="Proteomes" id="UP000298061"/>
    </source>
</evidence>